<gene>
    <name evidence="2" type="ORF">I7I53_03619</name>
</gene>
<sequence length="63" mass="6984">MPRGSIGLLTLYFACTFVAVSLLLLAQTPNRKYVFISANPPLFPIYACRDTSTAHDSLPSFFE</sequence>
<evidence type="ECO:0000313" key="2">
    <source>
        <dbReference type="EMBL" id="QSS55672.1"/>
    </source>
</evidence>
<accession>A0A8A1LUB5</accession>
<keyword evidence="1" id="KW-1133">Transmembrane helix</keyword>
<feature type="transmembrane region" description="Helical" evidence="1">
    <location>
        <begin position="6"/>
        <end position="26"/>
    </location>
</feature>
<dbReference type="VEuPathDB" id="FungiDB:I7I53_03619"/>
<organism evidence="2 3">
    <name type="scientific">Ajellomyces capsulatus (strain H88)</name>
    <name type="common">Darling's disease fungus</name>
    <name type="synonym">Histoplasma capsulatum</name>
    <dbReference type="NCBI Taxonomy" id="544711"/>
    <lineage>
        <taxon>Eukaryota</taxon>
        <taxon>Fungi</taxon>
        <taxon>Dikarya</taxon>
        <taxon>Ascomycota</taxon>
        <taxon>Pezizomycotina</taxon>
        <taxon>Eurotiomycetes</taxon>
        <taxon>Eurotiomycetidae</taxon>
        <taxon>Onygenales</taxon>
        <taxon>Ajellomycetaceae</taxon>
        <taxon>Histoplasma</taxon>
    </lineage>
</organism>
<reference evidence="2" key="1">
    <citation type="submission" date="2021-01" db="EMBL/GenBank/DDBJ databases">
        <title>Chromosome-level genome assembly of a human fungal pathogen reveals clustering of transcriptionally co-regulated genes.</title>
        <authorList>
            <person name="Voorhies M."/>
            <person name="Cohen S."/>
            <person name="Shea T.P."/>
            <person name="Petrus S."/>
            <person name="Munoz J.F."/>
            <person name="Poplawski S."/>
            <person name="Goldman W.E."/>
            <person name="Michael T."/>
            <person name="Cuomo C.A."/>
            <person name="Sil A."/>
            <person name="Beyhan S."/>
        </authorList>
    </citation>
    <scope>NUCLEOTIDE SEQUENCE</scope>
    <source>
        <strain evidence="2">H88</strain>
    </source>
</reference>
<evidence type="ECO:0000313" key="3">
    <source>
        <dbReference type="Proteomes" id="UP000663419"/>
    </source>
</evidence>
<name>A0A8A1LUB5_AJEC8</name>
<proteinExistence type="predicted"/>
<keyword evidence="1" id="KW-0812">Transmembrane</keyword>
<evidence type="ECO:0000256" key="1">
    <source>
        <dbReference type="SAM" id="Phobius"/>
    </source>
</evidence>
<keyword evidence="1" id="KW-0472">Membrane</keyword>
<protein>
    <submittedName>
        <fullName evidence="2">A-pheromone receptor PreA</fullName>
    </submittedName>
</protein>
<keyword evidence="2" id="KW-0675">Receptor</keyword>
<dbReference type="AlphaFoldDB" id="A0A8A1LUB5"/>
<dbReference type="EMBL" id="CP069105">
    <property type="protein sequence ID" value="QSS55672.1"/>
    <property type="molecule type" value="Genomic_DNA"/>
</dbReference>
<dbReference type="Proteomes" id="UP000663419">
    <property type="component" value="Chromosome 4"/>
</dbReference>